<dbReference type="InterPro" id="IPR006162">
    <property type="entry name" value="Ppantetheine_attach_site"/>
</dbReference>
<evidence type="ECO:0000259" key="3">
    <source>
        <dbReference type="PROSITE" id="PS50075"/>
    </source>
</evidence>
<accession>A0ABT7Z5W6</accession>
<dbReference type="Proteomes" id="UP001174050">
    <property type="component" value="Unassembled WGS sequence"/>
</dbReference>
<dbReference type="Pfam" id="PF00550">
    <property type="entry name" value="PP-binding"/>
    <property type="match status" value="1"/>
</dbReference>
<reference evidence="4" key="1">
    <citation type="submission" date="2023-06" db="EMBL/GenBank/DDBJ databases">
        <title>WGS-Sequencing of Streptomyces ficellus isolate 21 collected from sand in Gara Djebilet Iron Mine in Algeria.</title>
        <authorList>
            <person name="Zegers G.P."/>
            <person name="Gomez A."/>
            <person name="Gueddou A."/>
            <person name="Zahara A.F."/>
            <person name="Worth M."/>
            <person name="Sevigny J.L."/>
            <person name="Tisa L."/>
        </authorList>
    </citation>
    <scope>NUCLEOTIDE SEQUENCE</scope>
    <source>
        <strain evidence="4">AS11</strain>
    </source>
</reference>
<dbReference type="InterPro" id="IPR009081">
    <property type="entry name" value="PP-bd_ACP"/>
</dbReference>
<evidence type="ECO:0000256" key="1">
    <source>
        <dbReference type="ARBA" id="ARBA00022450"/>
    </source>
</evidence>
<comment type="caution">
    <text evidence="4">The sequence shown here is derived from an EMBL/GenBank/DDBJ whole genome shotgun (WGS) entry which is preliminary data.</text>
</comment>
<dbReference type="SUPFAM" id="SSF47336">
    <property type="entry name" value="ACP-like"/>
    <property type="match status" value="1"/>
</dbReference>
<dbReference type="PROSITE" id="PS50075">
    <property type="entry name" value="CARRIER"/>
    <property type="match status" value="1"/>
</dbReference>
<organism evidence="4 5">
    <name type="scientific">Streptomyces ficellus</name>
    <dbReference type="NCBI Taxonomy" id="1977088"/>
    <lineage>
        <taxon>Bacteria</taxon>
        <taxon>Bacillati</taxon>
        <taxon>Actinomycetota</taxon>
        <taxon>Actinomycetes</taxon>
        <taxon>Kitasatosporales</taxon>
        <taxon>Streptomycetaceae</taxon>
        <taxon>Streptomyces</taxon>
    </lineage>
</organism>
<dbReference type="RefSeq" id="WP_290111935.1">
    <property type="nucleotide sequence ID" value="NZ_JAUEPL010000015.1"/>
</dbReference>
<evidence type="ECO:0000313" key="5">
    <source>
        <dbReference type="Proteomes" id="UP001174050"/>
    </source>
</evidence>
<dbReference type="InterPro" id="IPR036736">
    <property type="entry name" value="ACP-like_sf"/>
</dbReference>
<name>A0ABT7Z5W6_9ACTN</name>
<dbReference type="EMBL" id="JAUEPL010000015">
    <property type="protein sequence ID" value="MDN3294894.1"/>
    <property type="molecule type" value="Genomic_DNA"/>
</dbReference>
<feature type="domain" description="Carrier" evidence="3">
    <location>
        <begin position="5"/>
        <end position="80"/>
    </location>
</feature>
<protein>
    <submittedName>
        <fullName evidence="4">Acyl carrier protein</fullName>
    </submittedName>
</protein>
<keyword evidence="2" id="KW-0597">Phosphoprotein</keyword>
<keyword evidence="5" id="KW-1185">Reference proteome</keyword>
<proteinExistence type="predicted"/>
<evidence type="ECO:0000256" key="2">
    <source>
        <dbReference type="ARBA" id="ARBA00022553"/>
    </source>
</evidence>
<dbReference type="PROSITE" id="PS00012">
    <property type="entry name" value="PHOSPHOPANTETHEINE"/>
    <property type="match status" value="1"/>
</dbReference>
<keyword evidence="1" id="KW-0596">Phosphopantetheine</keyword>
<evidence type="ECO:0000313" key="4">
    <source>
        <dbReference type="EMBL" id="MDN3294894.1"/>
    </source>
</evidence>
<gene>
    <name evidence="4" type="ORF">QWM81_12685</name>
</gene>
<sequence>MPANPDALVQVKSIISHLSERPVEDIKSDDRLLEDLGLDSLTITELAQQLENALGHPIDEDLLNVENTTVARCAEIAQDA</sequence>
<dbReference type="Gene3D" id="1.10.1200.10">
    <property type="entry name" value="ACP-like"/>
    <property type="match status" value="1"/>
</dbReference>